<dbReference type="PANTHER" id="PTHR38048">
    <property type="entry name" value="EXPRESSED PROTEIN"/>
    <property type="match status" value="1"/>
</dbReference>
<accession>A0ABV9VYC9</accession>
<dbReference type="Proteomes" id="UP001595912">
    <property type="component" value="Unassembled WGS sequence"/>
</dbReference>
<organism evidence="2 3">
    <name type="scientific">Dactylosporangium cerinum</name>
    <dbReference type="NCBI Taxonomy" id="1434730"/>
    <lineage>
        <taxon>Bacteria</taxon>
        <taxon>Bacillati</taxon>
        <taxon>Actinomycetota</taxon>
        <taxon>Actinomycetes</taxon>
        <taxon>Micromonosporales</taxon>
        <taxon>Micromonosporaceae</taxon>
        <taxon>Dactylosporangium</taxon>
    </lineage>
</organism>
<dbReference type="InterPro" id="IPR053206">
    <property type="entry name" value="Dimeric_xanthone_biosynth"/>
</dbReference>
<gene>
    <name evidence="2" type="ORF">ACFPIJ_21550</name>
</gene>
<protein>
    <submittedName>
        <fullName evidence="2">Hemerythrin domain-containing protein</fullName>
    </submittedName>
</protein>
<keyword evidence="3" id="KW-1185">Reference proteome</keyword>
<evidence type="ECO:0000259" key="1">
    <source>
        <dbReference type="Pfam" id="PF01814"/>
    </source>
</evidence>
<evidence type="ECO:0000313" key="2">
    <source>
        <dbReference type="EMBL" id="MFC5000413.1"/>
    </source>
</evidence>
<sequence length="221" mass="25420">MTTTVERPWVQEMVVVHRVFRRESRLMAELVRGVRPGDVDRARALAEMVREYDKGLHSHHTSEDALLWPKLLARVDLDADLVLRMEQQHEVVAEGLHVMMGRLATWERDASAAARDSLAEAMDQHRRDLLVHLDEEERSVLPLISEHITVAEWDELGEVARSHTPKDKLLFMLGALLEEATPQESARFLANLPVPARLLWHTIGRRQYAKQMRKVRGTLIP</sequence>
<dbReference type="EMBL" id="JBHSIU010000021">
    <property type="protein sequence ID" value="MFC5000413.1"/>
    <property type="molecule type" value="Genomic_DNA"/>
</dbReference>
<proteinExistence type="predicted"/>
<dbReference type="PANTHER" id="PTHR38048:SF1">
    <property type="entry name" value="HEMERYTHRIN-LIKE DOMAIN-CONTAINING PROTEIN"/>
    <property type="match status" value="1"/>
</dbReference>
<dbReference type="Pfam" id="PF01814">
    <property type="entry name" value="Hemerythrin"/>
    <property type="match status" value="1"/>
</dbReference>
<dbReference type="RefSeq" id="WP_380116968.1">
    <property type="nucleotide sequence ID" value="NZ_JBHSIU010000021.1"/>
</dbReference>
<dbReference type="Gene3D" id="1.20.120.520">
    <property type="entry name" value="nmb1532 protein domain like"/>
    <property type="match status" value="1"/>
</dbReference>
<comment type="caution">
    <text evidence="2">The sequence shown here is derived from an EMBL/GenBank/DDBJ whole genome shotgun (WGS) entry which is preliminary data.</text>
</comment>
<dbReference type="InterPro" id="IPR012312">
    <property type="entry name" value="Hemerythrin-like"/>
</dbReference>
<feature type="domain" description="Hemerythrin-like" evidence="1">
    <location>
        <begin position="12"/>
        <end position="144"/>
    </location>
</feature>
<name>A0ABV9VYC9_9ACTN</name>
<dbReference type="CDD" id="cd12108">
    <property type="entry name" value="Hr-like"/>
    <property type="match status" value="1"/>
</dbReference>
<reference evidence="3" key="1">
    <citation type="journal article" date="2019" name="Int. J. Syst. Evol. Microbiol.">
        <title>The Global Catalogue of Microorganisms (GCM) 10K type strain sequencing project: providing services to taxonomists for standard genome sequencing and annotation.</title>
        <authorList>
            <consortium name="The Broad Institute Genomics Platform"/>
            <consortium name="The Broad Institute Genome Sequencing Center for Infectious Disease"/>
            <person name="Wu L."/>
            <person name="Ma J."/>
        </authorList>
    </citation>
    <scope>NUCLEOTIDE SEQUENCE [LARGE SCALE GENOMIC DNA]</scope>
    <source>
        <strain evidence="3">CGMCC 4.7152</strain>
    </source>
</reference>
<evidence type="ECO:0000313" key="3">
    <source>
        <dbReference type="Proteomes" id="UP001595912"/>
    </source>
</evidence>